<keyword evidence="2" id="KW-0560">Oxidoreductase</keyword>
<comment type="similarity">
    <text evidence="1">Belongs to the short-chain dehydrogenases/reductases (SDR) family.</text>
</comment>
<dbReference type="SUPFAM" id="SSF51735">
    <property type="entry name" value="NAD(P)-binding Rossmann-fold domains"/>
    <property type="match status" value="1"/>
</dbReference>
<evidence type="ECO:0000256" key="2">
    <source>
        <dbReference type="ARBA" id="ARBA00023002"/>
    </source>
</evidence>
<dbReference type="Gene3D" id="3.40.50.720">
    <property type="entry name" value="NAD(P)-binding Rossmann-like Domain"/>
    <property type="match status" value="1"/>
</dbReference>
<sequence length="255" mass="26567">MVRGGYSRLQDKVVLVTGATGGIGVEIVRRLASEGASVVATDLDAAACEELVSGLDEPGRHHAAGLDIASEQQWIETVSVIARKLSRLDAVINNGAIGSIGTVVDENLERYNRVIEVSQTGTWLGMKHAGALIEQTGGGAIVNICSILGTVGGMGNSFAYAAAKGAVRTMTKNAALYWAEKGVRVNSVHPGFIETQQLLERYEGTDRHTAMVANTPMGRLGRAAEVAAAVAFLAGDDATFITGSELNVDGGWTAA</sequence>
<dbReference type="PANTHER" id="PTHR24321:SF8">
    <property type="entry name" value="ESTRADIOL 17-BETA-DEHYDROGENASE 8-RELATED"/>
    <property type="match status" value="1"/>
</dbReference>
<dbReference type="PROSITE" id="PS00061">
    <property type="entry name" value="ADH_SHORT"/>
    <property type="match status" value="1"/>
</dbReference>
<dbReference type="PANTHER" id="PTHR24321">
    <property type="entry name" value="DEHYDROGENASES, SHORT CHAIN"/>
    <property type="match status" value="1"/>
</dbReference>
<protein>
    <submittedName>
        <fullName evidence="3">SDR family oxidoreductase</fullName>
    </submittedName>
</protein>
<evidence type="ECO:0000313" key="4">
    <source>
        <dbReference type="Proteomes" id="UP001139168"/>
    </source>
</evidence>
<proteinExistence type="inferred from homology"/>
<dbReference type="EMBL" id="JAJFZQ010000009">
    <property type="protein sequence ID" value="MCC3267439.1"/>
    <property type="molecule type" value="Genomic_DNA"/>
</dbReference>
<dbReference type="InterPro" id="IPR020904">
    <property type="entry name" value="Sc_DH/Rdtase_CS"/>
</dbReference>
<dbReference type="InterPro" id="IPR036291">
    <property type="entry name" value="NAD(P)-bd_dom_sf"/>
</dbReference>
<evidence type="ECO:0000256" key="1">
    <source>
        <dbReference type="ARBA" id="ARBA00006484"/>
    </source>
</evidence>
<gene>
    <name evidence="3" type="ORF">LJ752_15475</name>
</gene>
<dbReference type="Proteomes" id="UP001139168">
    <property type="component" value="Unassembled WGS sequence"/>
</dbReference>
<organism evidence="3 4">
    <name type="scientific">Arthrobacter gengyunqii</name>
    <dbReference type="NCBI Taxonomy" id="2886940"/>
    <lineage>
        <taxon>Bacteria</taxon>
        <taxon>Bacillati</taxon>
        <taxon>Actinomycetota</taxon>
        <taxon>Actinomycetes</taxon>
        <taxon>Micrococcales</taxon>
        <taxon>Micrococcaceae</taxon>
        <taxon>Arthrobacter</taxon>
    </lineage>
</organism>
<accession>A0ABS8GLG8</accession>
<reference evidence="3" key="1">
    <citation type="submission" date="2021-10" db="EMBL/GenBank/DDBJ databases">
        <title>Novel species in genus Arthrobacter.</title>
        <authorList>
            <person name="Liu Y."/>
        </authorList>
    </citation>
    <scope>NUCLEOTIDE SEQUENCE</scope>
    <source>
        <strain evidence="3">Zg-Y786</strain>
    </source>
</reference>
<dbReference type="Pfam" id="PF13561">
    <property type="entry name" value="adh_short_C2"/>
    <property type="match status" value="1"/>
</dbReference>
<comment type="caution">
    <text evidence="3">The sequence shown here is derived from an EMBL/GenBank/DDBJ whole genome shotgun (WGS) entry which is preliminary data.</text>
</comment>
<keyword evidence="4" id="KW-1185">Reference proteome</keyword>
<evidence type="ECO:0000313" key="3">
    <source>
        <dbReference type="EMBL" id="MCC3267439.1"/>
    </source>
</evidence>
<dbReference type="InterPro" id="IPR002347">
    <property type="entry name" value="SDR_fam"/>
</dbReference>
<dbReference type="PRINTS" id="PR00080">
    <property type="entry name" value="SDRFAMILY"/>
</dbReference>
<dbReference type="PRINTS" id="PR00081">
    <property type="entry name" value="GDHRDH"/>
</dbReference>
<name>A0ABS8GLG8_9MICC</name>